<sequence length="204" mass="22659">MKTFLSTAVISTTTAVTLALATPAALAEPETYVIDDEHFSMAFEVMHIGYAPVMGMFRDVEGQFEYDEEKKQLTSGKLTFKSKSVFTNHDKRDDHLRKDDFLNSGKFPDITFEVTGFEATGDNTGIVTGDLTLLGQTRSVAVDVTLNESAEYPIGHEDYTLGMTAETTIKRSEWGMTYGIEDDLVGDQVRMRFGLEAVRDSGWP</sequence>
<dbReference type="Proteomes" id="UP000308488">
    <property type="component" value="Unassembled WGS sequence"/>
</dbReference>
<evidence type="ECO:0000313" key="3">
    <source>
        <dbReference type="EMBL" id="TKV67245.1"/>
    </source>
</evidence>
<feature type="signal peptide" evidence="1">
    <location>
        <begin position="1"/>
        <end position="27"/>
    </location>
</feature>
<dbReference type="InterPro" id="IPR007372">
    <property type="entry name" value="Lipid/polyisoprenoid-bd_YceI"/>
</dbReference>
<organism evidence="3 4">
    <name type="scientific">Marinobacter panjinensis</name>
    <dbReference type="NCBI Taxonomy" id="2576384"/>
    <lineage>
        <taxon>Bacteria</taxon>
        <taxon>Pseudomonadati</taxon>
        <taxon>Pseudomonadota</taxon>
        <taxon>Gammaproteobacteria</taxon>
        <taxon>Pseudomonadales</taxon>
        <taxon>Marinobacteraceae</taxon>
        <taxon>Marinobacter</taxon>
    </lineage>
</organism>
<accession>A0A4V6CXF5</accession>
<dbReference type="AlphaFoldDB" id="A0A4V6CXF5"/>
<dbReference type="InterPro" id="IPR036761">
    <property type="entry name" value="TTHA0802/YceI-like_sf"/>
</dbReference>
<dbReference type="SMART" id="SM00867">
    <property type="entry name" value="YceI"/>
    <property type="match status" value="1"/>
</dbReference>
<dbReference type="SUPFAM" id="SSF101874">
    <property type="entry name" value="YceI-like"/>
    <property type="match status" value="1"/>
</dbReference>
<gene>
    <name evidence="3" type="ORF">FDP08_03650</name>
</gene>
<evidence type="ECO:0000259" key="2">
    <source>
        <dbReference type="SMART" id="SM00867"/>
    </source>
</evidence>
<evidence type="ECO:0000256" key="1">
    <source>
        <dbReference type="SAM" id="SignalP"/>
    </source>
</evidence>
<feature type="domain" description="Lipid/polyisoprenoid-binding YceI-like" evidence="2">
    <location>
        <begin position="31"/>
        <end position="198"/>
    </location>
</feature>
<dbReference type="Gene3D" id="2.40.128.110">
    <property type="entry name" value="Lipid/polyisoprenoid-binding, YceI-like"/>
    <property type="match status" value="1"/>
</dbReference>
<evidence type="ECO:0000313" key="4">
    <source>
        <dbReference type="Proteomes" id="UP000308488"/>
    </source>
</evidence>
<protein>
    <submittedName>
        <fullName evidence="3">YceI family protein</fullName>
    </submittedName>
</protein>
<name>A0A4V6CXF5_9GAMM</name>
<dbReference type="OrthoDB" id="9811006at2"/>
<feature type="chain" id="PRO_5020349735" evidence="1">
    <location>
        <begin position="28"/>
        <end position="204"/>
    </location>
</feature>
<comment type="caution">
    <text evidence="3">The sequence shown here is derived from an EMBL/GenBank/DDBJ whole genome shotgun (WGS) entry which is preliminary data.</text>
</comment>
<dbReference type="EMBL" id="SZYH01000001">
    <property type="protein sequence ID" value="TKV67245.1"/>
    <property type="molecule type" value="Genomic_DNA"/>
</dbReference>
<dbReference type="RefSeq" id="WP_137434664.1">
    <property type="nucleotide sequence ID" value="NZ_JANRHC010000005.1"/>
</dbReference>
<reference evidence="3 4" key="1">
    <citation type="submission" date="2019-05" db="EMBL/GenBank/DDBJ databases">
        <title>Marinobacter panjinensis sp. nov., a moderately halophilic bacterium isolated from sea tidal flat environment.</title>
        <authorList>
            <person name="Yang W."/>
            <person name="An M."/>
            <person name="He W."/>
            <person name="Luo X."/>
            <person name="Zhu L."/>
            <person name="Chen G."/>
            <person name="Zhang Y."/>
            <person name="Wang Y."/>
        </authorList>
    </citation>
    <scope>NUCLEOTIDE SEQUENCE [LARGE SCALE GENOMIC DNA]</scope>
    <source>
        <strain evidence="3 4">PJ-16</strain>
    </source>
</reference>
<proteinExistence type="predicted"/>
<keyword evidence="4" id="KW-1185">Reference proteome</keyword>
<dbReference type="PANTHER" id="PTHR34406:SF1">
    <property type="entry name" value="PROTEIN YCEI"/>
    <property type="match status" value="1"/>
</dbReference>
<dbReference type="PANTHER" id="PTHR34406">
    <property type="entry name" value="PROTEIN YCEI"/>
    <property type="match status" value="1"/>
</dbReference>
<dbReference type="Pfam" id="PF04264">
    <property type="entry name" value="YceI"/>
    <property type="match status" value="1"/>
</dbReference>
<keyword evidence="1" id="KW-0732">Signal</keyword>